<proteinExistence type="predicted"/>
<dbReference type="Proteomes" id="UP000056419">
    <property type="component" value="Unassembled WGS sequence"/>
</dbReference>
<dbReference type="RefSeq" id="WP_060385137.1">
    <property type="nucleotide sequence ID" value="NZ_LRGC01000002.1"/>
</dbReference>
<evidence type="ECO:0000313" key="4">
    <source>
        <dbReference type="Proteomes" id="UP000056419"/>
    </source>
</evidence>
<reference evidence="1" key="2">
    <citation type="submission" date="2016-01" db="EMBL/GenBank/DDBJ databases">
        <authorList>
            <person name="McClelland M."/>
            <person name="Jain A."/>
            <person name="Saraogi P."/>
            <person name="Mendelson R."/>
            <person name="Westerman R."/>
            <person name="SanMiguel P."/>
            <person name="Csonka L."/>
        </authorList>
    </citation>
    <scope>NUCLEOTIDE SEQUENCE</scope>
    <source>
        <strain evidence="1">CL09T03C01</strain>
    </source>
</reference>
<gene>
    <name evidence="1" type="ORF">AA415_00413</name>
    <name evidence="3" type="ORF">DWY58_04600</name>
    <name evidence="2" type="ORF">DXC34_03755</name>
</gene>
<dbReference type="EMBL" id="QSSV01000004">
    <property type="protein sequence ID" value="RGM14990.1"/>
    <property type="molecule type" value="Genomic_DNA"/>
</dbReference>
<dbReference type="Proteomes" id="UP000284161">
    <property type="component" value="Unassembled WGS sequence"/>
</dbReference>
<dbReference type="STRING" id="46506.AA415_00413"/>
<protein>
    <recommendedName>
        <fullName evidence="7">DUF1792 domain-containing protein</fullName>
    </recommendedName>
</protein>
<evidence type="ECO:0000313" key="6">
    <source>
        <dbReference type="Proteomes" id="UP000284161"/>
    </source>
</evidence>
<reference evidence="1 4" key="1">
    <citation type="journal article" date="2016" name="BMC Genomics">
        <title>Type VI secretion systems of human gut Bacteroidales segregate into three genetic architectures, two of which are contained on mobile genetic elements.</title>
        <authorList>
            <person name="Coyne M.J."/>
            <person name="Roelofs K.G."/>
            <person name="Comstock L.E."/>
        </authorList>
    </citation>
    <scope>NUCLEOTIDE SEQUENCE [LARGE SCALE GENOMIC DNA]</scope>
    <source>
        <strain evidence="1 4">CL09T03C01</strain>
    </source>
</reference>
<dbReference type="Proteomes" id="UP000261223">
    <property type="component" value="Unassembled WGS sequence"/>
</dbReference>
<comment type="caution">
    <text evidence="1">The sequence shown here is derived from an EMBL/GenBank/DDBJ whole genome shotgun (WGS) entry which is preliminary data.</text>
</comment>
<accession>A0A108TBS4</accession>
<dbReference type="AlphaFoldDB" id="A0A108TBS4"/>
<organism evidence="1 4">
    <name type="scientific">Bacteroides stercoris</name>
    <dbReference type="NCBI Taxonomy" id="46506"/>
    <lineage>
        <taxon>Bacteria</taxon>
        <taxon>Pseudomonadati</taxon>
        <taxon>Bacteroidota</taxon>
        <taxon>Bacteroidia</taxon>
        <taxon>Bacteroidales</taxon>
        <taxon>Bacteroidaceae</taxon>
        <taxon>Bacteroides</taxon>
    </lineage>
</organism>
<dbReference type="PATRIC" id="fig|46506.5.peg.448"/>
<evidence type="ECO:0008006" key="7">
    <source>
        <dbReference type="Google" id="ProtNLM"/>
    </source>
</evidence>
<evidence type="ECO:0000313" key="3">
    <source>
        <dbReference type="EMBL" id="RGR29304.1"/>
    </source>
</evidence>
<dbReference type="EMBL" id="QRUB01000002">
    <property type="protein sequence ID" value="RGR29304.1"/>
    <property type="molecule type" value="Genomic_DNA"/>
</dbReference>
<evidence type="ECO:0000313" key="2">
    <source>
        <dbReference type="EMBL" id="RGM14990.1"/>
    </source>
</evidence>
<reference evidence="5 6" key="3">
    <citation type="submission" date="2018-08" db="EMBL/GenBank/DDBJ databases">
        <title>A genome reference for cultivated species of the human gut microbiota.</title>
        <authorList>
            <person name="Zou Y."/>
            <person name="Xue W."/>
            <person name="Luo G."/>
        </authorList>
    </citation>
    <scope>NUCLEOTIDE SEQUENCE [LARGE SCALE GENOMIC DNA]</scope>
    <source>
        <strain evidence="3 6">AF25-6</strain>
        <strain evidence="2 5">TF03-6</strain>
    </source>
</reference>
<keyword evidence="4" id="KW-1185">Reference proteome</keyword>
<sequence length="328" mass="37916">MNKPFEFALKASRKIYSHIFSNQQLSPKGIEDPEEASRVIYELLSNNQPCMIARFGSTELNAISNYKGIKEYKNNIIGFIKGTSPQWWWNSKGLEEIFSCSGFFPATIENVSKFSEMMIEIMPLVDILGTWRPQELFFQKELRNSQFIALRLLEPFWSKQPWTKALENKKILVIHPFAEAISKQYNQREVLFNNPTMLPQFKDFHVIKAVQSLGGDDKRFSDWFEALDWMKNEMDKIDYEICLIGCGAYGFPLAAYAKKQGKKAIHLGGSLQLLFGIKGKRWEDPNYGVKEWGIPYGSYSSLMNKYWIRPGKEGQSKNAMQVEGGCYW</sequence>
<dbReference type="EMBL" id="LRGC01000002">
    <property type="protein sequence ID" value="KWR56958.1"/>
    <property type="molecule type" value="Genomic_DNA"/>
</dbReference>
<evidence type="ECO:0000313" key="1">
    <source>
        <dbReference type="EMBL" id="KWR56958.1"/>
    </source>
</evidence>
<name>A0A108TBS4_BACSE</name>
<evidence type="ECO:0000313" key="5">
    <source>
        <dbReference type="Proteomes" id="UP000261223"/>
    </source>
</evidence>